<evidence type="ECO:0000313" key="2">
    <source>
        <dbReference type="Proteomes" id="UP000593572"/>
    </source>
</evidence>
<dbReference type="EMBL" id="JABEZX010000002">
    <property type="protein sequence ID" value="MBA0549912.1"/>
    <property type="molecule type" value="Genomic_DNA"/>
</dbReference>
<gene>
    <name evidence="1" type="ORF">Golob_020909</name>
</gene>
<sequence length="17" mass="2135">MDCRRNRKDELKGIWQS</sequence>
<protein>
    <submittedName>
        <fullName evidence="1">Uncharacterized protein</fullName>
    </submittedName>
</protein>
<dbReference type="AlphaFoldDB" id="A0A7J8LC93"/>
<keyword evidence="2" id="KW-1185">Reference proteome</keyword>
<organism evidence="1 2">
    <name type="scientific">Gossypium lobatum</name>
    <dbReference type="NCBI Taxonomy" id="34289"/>
    <lineage>
        <taxon>Eukaryota</taxon>
        <taxon>Viridiplantae</taxon>
        <taxon>Streptophyta</taxon>
        <taxon>Embryophyta</taxon>
        <taxon>Tracheophyta</taxon>
        <taxon>Spermatophyta</taxon>
        <taxon>Magnoliopsida</taxon>
        <taxon>eudicotyledons</taxon>
        <taxon>Gunneridae</taxon>
        <taxon>Pentapetalae</taxon>
        <taxon>rosids</taxon>
        <taxon>malvids</taxon>
        <taxon>Malvales</taxon>
        <taxon>Malvaceae</taxon>
        <taxon>Malvoideae</taxon>
        <taxon>Gossypium</taxon>
    </lineage>
</organism>
<proteinExistence type="predicted"/>
<accession>A0A7J8LC93</accession>
<evidence type="ECO:0000313" key="1">
    <source>
        <dbReference type="EMBL" id="MBA0549912.1"/>
    </source>
</evidence>
<comment type="caution">
    <text evidence="1">The sequence shown here is derived from an EMBL/GenBank/DDBJ whole genome shotgun (WGS) entry which is preliminary data.</text>
</comment>
<dbReference type="Proteomes" id="UP000593572">
    <property type="component" value="Unassembled WGS sequence"/>
</dbReference>
<name>A0A7J8LC93_9ROSI</name>
<reference evidence="1 2" key="1">
    <citation type="journal article" date="2019" name="Genome Biol. Evol.">
        <title>Insights into the evolution of the New World diploid cottons (Gossypium, subgenus Houzingenia) based on genome sequencing.</title>
        <authorList>
            <person name="Grover C.E."/>
            <person name="Arick M.A. 2nd"/>
            <person name="Thrash A."/>
            <person name="Conover J.L."/>
            <person name="Sanders W.S."/>
            <person name="Peterson D.G."/>
            <person name="Frelichowski J.E."/>
            <person name="Scheffler J.A."/>
            <person name="Scheffler B.E."/>
            <person name="Wendel J.F."/>
        </authorList>
    </citation>
    <scope>NUCLEOTIDE SEQUENCE [LARGE SCALE GENOMIC DNA]</scope>
    <source>
        <strain evidence="1">157</strain>
        <tissue evidence="1">Leaf</tissue>
    </source>
</reference>